<dbReference type="SMART" id="SM00200">
    <property type="entry name" value="SEA"/>
    <property type="match status" value="1"/>
</dbReference>
<comment type="caution">
    <text evidence="5">The sequence shown here is derived from an EMBL/GenBank/DDBJ whole genome shotgun (WGS) entry which is preliminary data.</text>
</comment>
<evidence type="ECO:0000313" key="5">
    <source>
        <dbReference type="EMBL" id="KAJ7394144.1"/>
    </source>
</evidence>
<dbReference type="SUPFAM" id="SSF82671">
    <property type="entry name" value="SEA domain"/>
    <property type="match status" value="1"/>
</dbReference>
<name>A0A9X0A7C9_9CNID</name>
<dbReference type="EMBL" id="MU825397">
    <property type="protein sequence ID" value="KAJ7394144.1"/>
    <property type="molecule type" value="Genomic_DNA"/>
</dbReference>
<dbReference type="InterPro" id="IPR000082">
    <property type="entry name" value="SEA_dom"/>
</dbReference>
<evidence type="ECO:0000259" key="3">
    <source>
        <dbReference type="PROSITE" id="PS50022"/>
    </source>
</evidence>
<dbReference type="Proteomes" id="UP001163046">
    <property type="component" value="Unassembled WGS sequence"/>
</dbReference>
<dbReference type="PROSITE" id="PS50024">
    <property type="entry name" value="SEA"/>
    <property type="match status" value="1"/>
</dbReference>
<feature type="domain" description="SEA" evidence="4">
    <location>
        <begin position="754"/>
        <end position="861"/>
    </location>
</feature>
<feature type="transmembrane region" description="Helical" evidence="2">
    <location>
        <begin position="1040"/>
        <end position="1063"/>
    </location>
</feature>
<dbReference type="Gene3D" id="2.60.120.260">
    <property type="entry name" value="Galactose-binding domain-like"/>
    <property type="match status" value="1"/>
</dbReference>
<organism evidence="5 6">
    <name type="scientific">Desmophyllum pertusum</name>
    <dbReference type="NCBI Taxonomy" id="174260"/>
    <lineage>
        <taxon>Eukaryota</taxon>
        <taxon>Metazoa</taxon>
        <taxon>Cnidaria</taxon>
        <taxon>Anthozoa</taxon>
        <taxon>Hexacorallia</taxon>
        <taxon>Scleractinia</taxon>
        <taxon>Caryophylliina</taxon>
        <taxon>Caryophylliidae</taxon>
        <taxon>Desmophyllum</taxon>
    </lineage>
</organism>
<dbReference type="Pfam" id="PF00754">
    <property type="entry name" value="F5_F8_type_C"/>
    <property type="match status" value="1"/>
</dbReference>
<dbReference type="InterPro" id="IPR008979">
    <property type="entry name" value="Galactose-bd-like_sf"/>
</dbReference>
<dbReference type="InterPro" id="IPR000421">
    <property type="entry name" value="FA58C"/>
</dbReference>
<dbReference type="PANTHER" id="PTHR24543:SF291">
    <property type="entry name" value="SMOKE ALARM, ISOFORM D"/>
    <property type="match status" value="1"/>
</dbReference>
<dbReference type="AlphaFoldDB" id="A0A9X0A7C9"/>
<dbReference type="FunFam" id="2.60.120.260:FF:000002">
    <property type="entry name" value="Coagulation factor VIII"/>
    <property type="match status" value="1"/>
</dbReference>
<evidence type="ECO:0000313" key="6">
    <source>
        <dbReference type="Proteomes" id="UP001163046"/>
    </source>
</evidence>
<dbReference type="InterPro" id="IPR009030">
    <property type="entry name" value="Growth_fac_rcpt_cys_sf"/>
</dbReference>
<accession>A0A9X0A7C9</accession>
<evidence type="ECO:0000256" key="1">
    <source>
        <dbReference type="ARBA" id="ARBA00023157"/>
    </source>
</evidence>
<dbReference type="SMART" id="SM00231">
    <property type="entry name" value="FA58C"/>
    <property type="match status" value="1"/>
</dbReference>
<keyword evidence="6" id="KW-1185">Reference proteome</keyword>
<dbReference type="Pfam" id="PF01390">
    <property type="entry name" value="SEA"/>
    <property type="match status" value="1"/>
</dbReference>
<evidence type="ECO:0000259" key="4">
    <source>
        <dbReference type="PROSITE" id="PS50024"/>
    </source>
</evidence>
<keyword evidence="2" id="KW-0472">Membrane</keyword>
<dbReference type="SUPFAM" id="SSF49785">
    <property type="entry name" value="Galactose-binding domain-like"/>
    <property type="match status" value="1"/>
</dbReference>
<dbReference type="SMART" id="SM01411">
    <property type="entry name" value="Ephrin_rec_like"/>
    <property type="match status" value="7"/>
</dbReference>
<dbReference type="PROSITE" id="PS50022">
    <property type="entry name" value="FA58C_3"/>
    <property type="match status" value="1"/>
</dbReference>
<dbReference type="PROSITE" id="PS01286">
    <property type="entry name" value="FA58C_2"/>
    <property type="match status" value="1"/>
</dbReference>
<dbReference type="OrthoDB" id="413581at2759"/>
<dbReference type="Gene3D" id="2.10.50.10">
    <property type="entry name" value="Tumor Necrosis Factor Receptor, subunit A, domain 2"/>
    <property type="match status" value="5"/>
</dbReference>
<evidence type="ECO:0000256" key="2">
    <source>
        <dbReference type="SAM" id="Phobius"/>
    </source>
</evidence>
<dbReference type="InterPro" id="IPR011641">
    <property type="entry name" value="Tyr-kin_ephrin_A/B_rcpt-like"/>
</dbReference>
<gene>
    <name evidence="5" type="ORF">OS493_003822</name>
</gene>
<dbReference type="Pfam" id="PF07699">
    <property type="entry name" value="Ephrin_rec_like"/>
    <property type="match status" value="6"/>
</dbReference>
<dbReference type="PANTHER" id="PTHR24543">
    <property type="entry name" value="MULTICOPPER OXIDASE-RELATED"/>
    <property type="match status" value="1"/>
</dbReference>
<dbReference type="PROSITE" id="PS01285">
    <property type="entry name" value="FA58C_1"/>
    <property type="match status" value="1"/>
</dbReference>
<proteinExistence type="predicted"/>
<reference evidence="5" key="1">
    <citation type="submission" date="2023-01" db="EMBL/GenBank/DDBJ databases">
        <title>Genome assembly of the deep-sea coral Lophelia pertusa.</title>
        <authorList>
            <person name="Herrera S."/>
            <person name="Cordes E."/>
        </authorList>
    </citation>
    <scope>NUCLEOTIDE SEQUENCE</scope>
    <source>
        <strain evidence="5">USNM1676648</strain>
        <tissue evidence="5">Polyp</tissue>
    </source>
</reference>
<keyword evidence="2" id="KW-1133">Transmembrane helix</keyword>
<dbReference type="InterPro" id="IPR036364">
    <property type="entry name" value="SEA_dom_sf"/>
</dbReference>
<feature type="domain" description="F5/8 type C" evidence="3">
    <location>
        <begin position="861"/>
        <end position="1006"/>
    </location>
</feature>
<dbReference type="SUPFAM" id="SSF57184">
    <property type="entry name" value="Growth factor receptor domain"/>
    <property type="match status" value="2"/>
</dbReference>
<protein>
    <submittedName>
        <fullName evidence="5">Uncharacterized protein</fullName>
    </submittedName>
</protein>
<dbReference type="Gene3D" id="3.30.70.960">
    <property type="entry name" value="SEA domain"/>
    <property type="match status" value="1"/>
</dbReference>
<dbReference type="CDD" id="cd00057">
    <property type="entry name" value="FA58C"/>
    <property type="match status" value="1"/>
</dbReference>
<keyword evidence="1" id="KW-1015">Disulfide bond</keyword>
<sequence>MGVKICITGLFYLNIWTILASASVAGTFDLCDIDKISDETFTLTLNFSSENSMTNGGVCSRAILFKSSRVKLVVEELNVASGASFEIFDGPGPDKGQNLGPKADSQFPSSFTSSGNALFILFKDGQGEKGSSTFRGKIANESYQDTCHCRGVTNGLLECSETDHERKCKVKCEPLYMDLSINKDVTCDLVKGEWDIDIHKTHIACQKVQSPLQIKATVHFNYANLTCQDIDRAKVTSVFREFIGKNSDVQNKGVCFGPGGDENVDCKKTRLQVNCTDDKSAKMTVMITDRIVEPPTVKEANSKLQQLSTAYVNLKLQDVLGSGDLVMKKENTSFTIDKGSSTTHIAPLCNDQYDYIKVSGNESSFVCSSCPLHHVYNATTHICQKCPTGSFASEGATACTQKNGTAMTHIKSSCSNACMKGKRVDAKSWMCEWCPLDTYQNSSTMLNPECVPCPDQKKTIFAGARSAAECLDSCATGAFHNTSSGVCQDCPIGTYMDVDKHASTKCKTCDMGKTTRAAGSKESNDCYKKCTPGQFYNSQSKMCSPCPVGKYQDEMDKDTCVDCPAGKTTPAPGSKNSSTCVTICGSGQFLNGSTGKCDDCPMDTYQDLGQHHSNECKPCGSNKTTHATGQSNISQCFDRCSKGWFLDKAVSQCKKCPKGQYQDQAAQDQCKQCPGGKSTIDEEQSDESSCLATCSKGELFDSNNKSCKPCPYGRYQEVDNHFLVICQICPSKKTTVKEGGDGPQKCIAIAKEDKIESIKVSVRILALTWSEELKDKNSAKYQETKKTIEDGITRLYRDDESFQDVEVTNLRNGSVIAEFELQFNDKADYQPTKLLQDAVHKGKVGNLSVSPNSFKVLHQDCAQPLGMENGKIKDDQITASTHFKNYEPYEGRLNAKGGLGWHAMYTRNIEYLQIDFRIEVNITAVATQGQSTEARYVTGYKLSMSDDGKTWNEYTENNKLKVFKGNDDSNTVVRNNLASPVRSRFIRFLPKSWNERIFMRVEVYGCLSIHPVLPTEPTTDAVSTPDVAAVTAKEDEEWPWGAYLGIVFGILLVVGVVVAITCWKKKSREKRQEAGTDEALMGMSKYGDGEYRVIEKNATEPDDDEENVV</sequence>
<keyword evidence="2" id="KW-0812">Transmembrane</keyword>